<evidence type="ECO:0000256" key="5">
    <source>
        <dbReference type="ARBA" id="ARBA00023004"/>
    </source>
</evidence>
<dbReference type="KEGG" id="sgd:ELQ87_34810"/>
<evidence type="ECO:0000256" key="2">
    <source>
        <dbReference type="ARBA" id="ARBA00022617"/>
    </source>
</evidence>
<dbReference type="Proteomes" id="UP000271291">
    <property type="component" value="Chromosome"/>
</dbReference>
<dbReference type="InterPro" id="IPR001128">
    <property type="entry name" value="Cyt_P450"/>
</dbReference>
<dbReference type="RefSeq" id="WP_127181607.1">
    <property type="nucleotide sequence ID" value="NZ_CP029078.1"/>
</dbReference>
<dbReference type="PRINTS" id="PR00359">
    <property type="entry name" value="BP450"/>
</dbReference>
<dbReference type="PROSITE" id="PS00086">
    <property type="entry name" value="CYTOCHROME_P450"/>
    <property type="match status" value="1"/>
</dbReference>
<evidence type="ECO:0000256" key="1">
    <source>
        <dbReference type="ARBA" id="ARBA00010617"/>
    </source>
</evidence>
<evidence type="ECO:0000313" key="11">
    <source>
        <dbReference type="Proteomes" id="UP000501753"/>
    </source>
</evidence>
<reference evidence="9 11" key="1">
    <citation type="submission" date="2018-04" db="EMBL/GenBank/DDBJ databases">
        <title>Complete genome sequences of Streptomyces griseoviridis K61 and characterization of antagonistic properties of biological control agents.</title>
        <authorList>
            <person name="Mariita R.M."/>
            <person name="Sello J.K."/>
        </authorList>
    </citation>
    <scope>NUCLEOTIDE SEQUENCE [LARGE SCALE GENOMIC DNA]</scope>
    <source>
        <strain evidence="9 11">K61</strain>
    </source>
</reference>
<organism evidence="8 10">
    <name type="scientific">Streptomyces griseoviridis</name>
    <dbReference type="NCBI Taxonomy" id="45398"/>
    <lineage>
        <taxon>Bacteria</taxon>
        <taxon>Bacillati</taxon>
        <taxon>Actinomycetota</taxon>
        <taxon>Actinomycetes</taxon>
        <taxon>Kitasatosporales</taxon>
        <taxon>Streptomycetaceae</taxon>
        <taxon>Streptomyces</taxon>
    </lineage>
</organism>
<keyword evidence="4 7" id="KW-0560">Oxidoreductase</keyword>
<dbReference type="InterPro" id="IPR036396">
    <property type="entry name" value="Cyt_P450_sf"/>
</dbReference>
<dbReference type="FunFam" id="1.10.630.10:FF:000018">
    <property type="entry name" value="Cytochrome P450 monooxygenase"/>
    <property type="match status" value="1"/>
</dbReference>
<protein>
    <submittedName>
        <fullName evidence="8">Cytochrome P450</fullName>
    </submittedName>
</protein>
<accession>A0A3S9ZM04</accession>
<name>A0A3S9ZM04_STRGD</name>
<evidence type="ECO:0000256" key="6">
    <source>
        <dbReference type="ARBA" id="ARBA00023033"/>
    </source>
</evidence>
<keyword evidence="6 7" id="KW-0503">Monooxygenase</keyword>
<dbReference type="Pfam" id="PF00067">
    <property type="entry name" value="p450"/>
    <property type="match status" value="1"/>
</dbReference>
<evidence type="ECO:0000313" key="10">
    <source>
        <dbReference type="Proteomes" id="UP000271291"/>
    </source>
</evidence>
<dbReference type="InterPro" id="IPR002397">
    <property type="entry name" value="Cyt_P450_B"/>
</dbReference>
<gene>
    <name evidence="9" type="ORF">DDJ31_04455</name>
    <name evidence="8" type="ORF">ELQ87_34810</name>
</gene>
<dbReference type="EMBL" id="CP029078">
    <property type="protein sequence ID" value="QCN84324.1"/>
    <property type="molecule type" value="Genomic_DNA"/>
</dbReference>
<dbReference type="Proteomes" id="UP000501753">
    <property type="component" value="Chromosome"/>
</dbReference>
<evidence type="ECO:0000256" key="3">
    <source>
        <dbReference type="ARBA" id="ARBA00022723"/>
    </source>
</evidence>
<evidence type="ECO:0000256" key="4">
    <source>
        <dbReference type="ARBA" id="ARBA00023002"/>
    </source>
</evidence>
<dbReference type="InterPro" id="IPR017972">
    <property type="entry name" value="Cyt_P450_CS"/>
</dbReference>
<dbReference type="GO" id="GO:0008395">
    <property type="term" value="F:steroid hydroxylase activity"/>
    <property type="evidence" value="ECO:0007669"/>
    <property type="project" value="TreeGrafter"/>
</dbReference>
<dbReference type="PANTHER" id="PTHR46696">
    <property type="entry name" value="P450, PUTATIVE (EUROFUNG)-RELATED"/>
    <property type="match status" value="1"/>
</dbReference>
<reference evidence="8 10" key="2">
    <citation type="submission" date="2018-12" db="EMBL/GenBank/DDBJ databases">
        <title>Streptomyces griseoviridis F1-27 complete genome.</title>
        <authorList>
            <person name="Mariita R.M."/>
            <person name="Sello J.K."/>
        </authorList>
    </citation>
    <scope>NUCLEOTIDE SEQUENCE [LARGE SCALE GENOMIC DNA]</scope>
    <source>
        <strain evidence="8 10">F1-27</strain>
    </source>
</reference>
<keyword evidence="3 7" id="KW-0479">Metal-binding</keyword>
<dbReference type="EMBL" id="CP034687">
    <property type="protein sequence ID" value="AZS88837.1"/>
    <property type="molecule type" value="Genomic_DNA"/>
</dbReference>
<evidence type="ECO:0000313" key="9">
    <source>
        <dbReference type="EMBL" id="QCN84324.1"/>
    </source>
</evidence>
<keyword evidence="2 7" id="KW-0349">Heme</keyword>
<dbReference type="GO" id="GO:0020037">
    <property type="term" value="F:heme binding"/>
    <property type="evidence" value="ECO:0007669"/>
    <property type="project" value="InterPro"/>
</dbReference>
<dbReference type="GO" id="GO:0005506">
    <property type="term" value="F:iron ion binding"/>
    <property type="evidence" value="ECO:0007669"/>
    <property type="project" value="InterPro"/>
</dbReference>
<dbReference type="GO" id="GO:0006707">
    <property type="term" value="P:cholesterol catabolic process"/>
    <property type="evidence" value="ECO:0007669"/>
    <property type="project" value="TreeGrafter"/>
</dbReference>
<keyword evidence="11" id="KW-1185">Reference proteome</keyword>
<evidence type="ECO:0000256" key="7">
    <source>
        <dbReference type="RuleBase" id="RU000461"/>
    </source>
</evidence>
<evidence type="ECO:0000313" key="8">
    <source>
        <dbReference type="EMBL" id="AZS88837.1"/>
    </source>
</evidence>
<keyword evidence="5 7" id="KW-0408">Iron</keyword>
<proteinExistence type="inferred from homology"/>
<comment type="similarity">
    <text evidence="1 7">Belongs to the cytochrome P450 family.</text>
</comment>
<dbReference type="GO" id="GO:0036199">
    <property type="term" value="F:cholest-4-en-3-one 26-monooxygenase activity"/>
    <property type="evidence" value="ECO:0007669"/>
    <property type="project" value="TreeGrafter"/>
</dbReference>
<dbReference type="AlphaFoldDB" id="A0A3S9ZM04"/>
<dbReference type="Gene3D" id="1.10.630.10">
    <property type="entry name" value="Cytochrome P450"/>
    <property type="match status" value="1"/>
</dbReference>
<sequence length="408" mass="44909">MAHDSDFDLPERALEVDLTDEKLYASEEPERVWRTLRAVGRPVRSHGLRDHWAVTRYRHIEEVYRQGDRFSSEMGMHLGEKKSDTLAGPAAGGMSLLVTDDPAHGEMRRALGAAFTPRLMRKLTDSTLDIARTLVAEAADGSPVDFVDAVAAPLPAIVICDLLGVPPSDRDHVLRLTRSAFSGSGYATSTSQLAAHAELFAYSDHLIREKRRTPGEDVATVLANATMYGKPMNREIAVMNCHDLIAGGNETTRHTSGAAALTMVTHRAAWQGLREKRTSVAGATEELLRFEAPVSHVMRVLLADTEIGGVTLREGEYVTLWLRSANRDEDVFDHPDELRFDRAGSRHLTFGHGAHYCIAAALARIEVGAIVQALSEQIADAELAGVPRRLESNFFRGYRTVPLALTRR</sequence>
<dbReference type="PANTHER" id="PTHR46696:SF4">
    <property type="entry name" value="BIOTIN BIOSYNTHESIS CYTOCHROME P450"/>
    <property type="match status" value="1"/>
</dbReference>
<dbReference type="SUPFAM" id="SSF48264">
    <property type="entry name" value="Cytochrome P450"/>
    <property type="match status" value="1"/>
</dbReference>
<dbReference type="OrthoDB" id="5241086at2"/>